<organism evidence="2 3">
    <name type="scientific">Cyclotella cryptica</name>
    <dbReference type="NCBI Taxonomy" id="29204"/>
    <lineage>
        <taxon>Eukaryota</taxon>
        <taxon>Sar</taxon>
        <taxon>Stramenopiles</taxon>
        <taxon>Ochrophyta</taxon>
        <taxon>Bacillariophyta</taxon>
        <taxon>Coscinodiscophyceae</taxon>
        <taxon>Thalassiosirophycidae</taxon>
        <taxon>Stephanodiscales</taxon>
        <taxon>Stephanodiscaceae</taxon>
        <taxon>Cyclotella</taxon>
    </lineage>
</organism>
<comment type="caution">
    <text evidence="2">The sequence shown here is derived from an EMBL/GenBank/DDBJ whole genome shotgun (WGS) entry which is preliminary data.</text>
</comment>
<dbReference type="AlphaFoldDB" id="A0ABD3PDX7"/>
<accession>A0ABD3PDX7</accession>
<gene>
    <name evidence="2" type="ORF">HJC23_008291</name>
</gene>
<dbReference type="Proteomes" id="UP001516023">
    <property type="component" value="Unassembled WGS sequence"/>
</dbReference>
<reference evidence="2 3" key="1">
    <citation type="journal article" date="2020" name="G3 (Bethesda)">
        <title>Improved Reference Genome for Cyclotella cryptica CCMP332, a Model for Cell Wall Morphogenesis, Salinity Adaptation, and Lipid Production in Diatoms (Bacillariophyta).</title>
        <authorList>
            <person name="Roberts W.R."/>
            <person name="Downey K.M."/>
            <person name="Ruck E.C."/>
            <person name="Traller J.C."/>
            <person name="Alverson A.J."/>
        </authorList>
    </citation>
    <scope>NUCLEOTIDE SEQUENCE [LARGE SCALE GENOMIC DNA]</scope>
    <source>
        <strain evidence="2 3">CCMP332</strain>
    </source>
</reference>
<name>A0ABD3PDX7_9STRA</name>
<dbReference type="EMBL" id="JABMIG020000214">
    <property type="protein sequence ID" value="KAL3785481.1"/>
    <property type="molecule type" value="Genomic_DNA"/>
</dbReference>
<sequence length="122" mass="13303">MSMHKGNRGKSDNLYAQGNNSVDWLPRTLSRGRSRNGDRSVGPISRKRWNKSCERSTESLSKAFYDDIDLSYRGGSSSSSGGRSSSSSRSSIPGEPLQQTAALLIACPEVKVEVYAEAENEV</sequence>
<evidence type="ECO:0000313" key="2">
    <source>
        <dbReference type="EMBL" id="KAL3785481.1"/>
    </source>
</evidence>
<keyword evidence="3" id="KW-1185">Reference proteome</keyword>
<evidence type="ECO:0000313" key="3">
    <source>
        <dbReference type="Proteomes" id="UP001516023"/>
    </source>
</evidence>
<proteinExistence type="predicted"/>
<feature type="region of interest" description="Disordered" evidence="1">
    <location>
        <begin position="69"/>
        <end position="95"/>
    </location>
</feature>
<protein>
    <submittedName>
        <fullName evidence="2">Uncharacterized protein</fullName>
    </submittedName>
</protein>
<evidence type="ECO:0000256" key="1">
    <source>
        <dbReference type="SAM" id="MobiDB-lite"/>
    </source>
</evidence>
<feature type="region of interest" description="Disordered" evidence="1">
    <location>
        <begin position="1"/>
        <end position="54"/>
    </location>
</feature>
<feature type="compositionally biased region" description="Low complexity" evidence="1">
    <location>
        <begin position="73"/>
        <end position="91"/>
    </location>
</feature>